<keyword evidence="4" id="KW-0067">ATP-binding</keyword>
<evidence type="ECO:0000259" key="5">
    <source>
        <dbReference type="Pfam" id="PF13361"/>
    </source>
</evidence>
<dbReference type="InterPro" id="IPR000212">
    <property type="entry name" value="DNA_helicase_UvrD/REP"/>
</dbReference>
<accession>A0A1G8EBA9</accession>
<name>A0A1G8EBA9_9ACTN</name>
<keyword evidence="3 6" id="KW-0347">Helicase</keyword>
<organism evidence="6 7">
    <name type="scientific">Sinosporangium album</name>
    <dbReference type="NCBI Taxonomy" id="504805"/>
    <lineage>
        <taxon>Bacteria</taxon>
        <taxon>Bacillati</taxon>
        <taxon>Actinomycetota</taxon>
        <taxon>Actinomycetes</taxon>
        <taxon>Streptosporangiales</taxon>
        <taxon>Streptosporangiaceae</taxon>
        <taxon>Sinosporangium</taxon>
    </lineage>
</organism>
<dbReference type="GO" id="GO:0016787">
    <property type="term" value="F:hydrolase activity"/>
    <property type="evidence" value="ECO:0007669"/>
    <property type="project" value="UniProtKB-KW"/>
</dbReference>
<evidence type="ECO:0000256" key="4">
    <source>
        <dbReference type="ARBA" id="ARBA00022840"/>
    </source>
</evidence>
<feature type="domain" description="UvrD-like helicase C-terminal" evidence="5">
    <location>
        <begin position="388"/>
        <end position="468"/>
    </location>
</feature>
<evidence type="ECO:0000256" key="2">
    <source>
        <dbReference type="ARBA" id="ARBA00022801"/>
    </source>
</evidence>
<dbReference type="Pfam" id="PF13245">
    <property type="entry name" value="AAA_19"/>
    <property type="match status" value="1"/>
</dbReference>
<dbReference type="PANTHER" id="PTHR11070:SF30">
    <property type="entry name" value="F-BOX DNA HELICASE 1"/>
    <property type="match status" value="1"/>
</dbReference>
<evidence type="ECO:0000256" key="1">
    <source>
        <dbReference type="ARBA" id="ARBA00022741"/>
    </source>
</evidence>
<dbReference type="GO" id="GO:0003677">
    <property type="term" value="F:DNA binding"/>
    <property type="evidence" value="ECO:0007669"/>
    <property type="project" value="InterPro"/>
</dbReference>
<dbReference type="Gene3D" id="3.40.50.300">
    <property type="entry name" value="P-loop containing nucleotide triphosphate hydrolases"/>
    <property type="match status" value="2"/>
</dbReference>
<dbReference type="GO" id="GO:0000725">
    <property type="term" value="P:recombinational repair"/>
    <property type="evidence" value="ECO:0007669"/>
    <property type="project" value="TreeGrafter"/>
</dbReference>
<dbReference type="PANTHER" id="PTHR11070">
    <property type="entry name" value="UVRD / RECB / PCRA DNA HELICASE FAMILY MEMBER"/>
    <property type="match status" value="1"/>
</dbReference>
<evidence type="ECO:0000313" key="6">
    <source>
        <dbReference type="EMBL" id="SDH67198.1"/>
    </source>
</evidence>
<dbReference type="STRING" id="504805.SAMN05421505_12024"/>
<proteinExistence type="predicted"/>
<reference evidence="6 7" key="1">
    <citation type="submission" date="2016-10" db="EMBL/GenBank/DDBJ databases">
        <authorList>
            <person name="de Groot N.N."/>
        </authorList>
    </citation>
    <scope>NUCLEOTIDE SEQUENCE [LARGE SCALE GENOMIC DNA]</scope>
    <source>
        <strain evidence="6 7">CPCC 201354</strain>
    </source>
</reference>
<dbReference type="GO" id="GO:0043138">
    <property type="term" value="F:3'-5' DNA helicase activity"/>
    <property type="evidence" value="ECO:0007669"/>
    <property type="project" value="TreeGrafter"/>
</dbReference>
<evidence type="ECO:0000256" key="3">
    <source>
        <dbReference type="ARBA" id="ARBA00022806"/>
    </source>
</evidence>
<keyword evidence="2" id="KW-0378">Hydrolase</keyword>
<dbReference type="EMBL" id="FNCN01000020">
    <property type="protein sequence ID" value="SDH67198.1"/>
    <property type="molecule type" value="Genomic_DNA"/>
</dbReference>
<dbReference type="OrthoDB" id="5318045at2"/>
<protein>
    <submittedName>
        <fullName evidence="6">UvrD-like helicase C-terminal domain-containing protein</fullName>
    </submittedName>
</protein>
<dbReference type="RefSeq" id="WP_093172137.1">
    <property type="nucleotide sequence ID" value="NZ_FNCN01000020.1"/>
</dbReference>
<dbReference type="GO" id="GO:0005524">
    <property type="term" value="F:ATP binding"/>
    <property type="evidence" value="ECO:0007669"/>
    <property type="project" value="UniProtKB-KW"/>
</dbReference>
<dbReference type="SUPFAM" id="SSF52540">
    <property type="entry name" value="P-loop containing nucleoside triphosphate hydrolases"/>
    <property type="match status" value="1"/>
</dbReference>
<dbReference type="InterPro" id="IPR027417">
    <property type="entry name" value="P-loop_NTPase"/>
</dbReference>
<dbReference type="InterPro" id="IPR014017">
    <property type="entry name" value="DNA_helicase_UvrD-like_C"/>
</dbReference>
<dbReference type="Pfam" id="PF13361">
    <property type="entry name" value="UvrD_C"/>
    <property type="match status" value="1"/>
</dbReference>
<keyword evidence="1" id="KW-0547">Nucleotide-binding</keyword>
<gene>
    <name evidence="6" type="ORF">SAMN05421505_12024</name>
</gene>
<evidence type="ECO:0000313" key="7">
    <source>
        <dbReference type="Proteomes" id="UP000198923"/>
    </source>
</evidence>
<dbReference type="AlphaFoldDB" id="A0A1G8EBA9"/>
<keyword evidence="7" id="KW-1185">Reference proteome</keyword>
<sequence length="488" mass="53284">MNLTDEQHAIVEAVASGKHTVVEAGAGAGKSSTARAVAHALPGKRILYTAFNKSVILDAKDRMPRNVTCSTVHKPAWHAIPESHRHRLDIPQRQSGQQIARFLGITQAVVIGDAKFSPAQIARLAKEAVMAYCKSDAVEVLDEHIRIPHGIAGEAQIRAYQQKMRPHIDAYRADIRARDGKLAWTGGIYLKSYQLRLMRQKNPNLGYDIVLFDEAQDISPVMRSAYIDLQQASGSQIVAVGDSAQQINEWNGAVNALPQIRADARLYLTQSWRFGQAIALLANTWLGMAETPLCLTGNPAINSTVGTAPSPDAILTRTNATAMEEVMAAHHAGKVPLLLKGYKEIRDMAYAARDLQAGRPADHVELAGFQSWGQVQDYVDQEVDGGELATFVNLVDTHGCDALIEVADKYREVKEGDVTISTIHSSKGGEWPTVRVADDARTPDDDKPLSPEEIRLNYVAVTRAQHHLDPGPLGKVCAPPALRHLRIA</sequence>
<dbReference type="Proteomes" id="UP000198923">
    <property type="component" value="Unassembled WGS sequence"/>
</dbReference>